<keyword evidence="6 8" id="KW-0408">Iron</keyword>
<organism evidence="10 11">
    <name type="scientific">Alternaria atra</name>
    <dbReference type="NCBI Taxonomy" id="119953"/>
    <lineage>
        <taxon>Eukaryota</taxon>
        <taxon>Fungi</taxon>
        <taxon>Dikarya</taxon>
        <taxon>Ascomycota</taxon>
        <taxon>Pezizomycotina</taxon>
        <taxon>Dothideomycetes</taxon>
        <taxon>Pleosporomycetidae</taxon>
        <taxon>Pleosporales</taxon>
        <taxon>Pleosporineae</taxon>
        <taxon>Pleosporaceae</taxon>
        <taxon>Alternaria</taxon>
        <taxon>Alternaria sect. Ulocladioides</taxon>
    </lineage>
</organism>
<evidence type="ECO:0000256" key="8">
    <source>
        <dbReference type="PIRSR" id="PIRSR602401-1"/>
    </source>
</evidence>
<sequence length="522" mass="58704">MLVILYAVRSYSRKKNTRPLPPGPKGLPLLGNVNDMPKSGMLECHHWLQHKNVYGPISSVTVLGQTFIIINDSDIAFELLRDRSAIHSSRPSLTFSGDMVGWRHATTMAPYAAEWKIQRKSITKVASTNVSVSVFDRVQGTEAAHFLLNLLTSPDKLFDHIRKEAGSVILKITYGYTTVANDNDPLVDLASKTMEQFADATVPGKWSVDIFPFLQYLPEWLPGMGFKGTAGKMAAQLSQCTNQPYEFVKKQMAEKRHPPSFLSQCIKGIGEDAEMEFVHKWAALALYLGGADTTVSSIMTFFLAMTVFPEVQKTAQEELDRVIGGSRPPVSKDRESLPYIYALMKETHRWHLVLPMCLPHCSTEEDTCRGYRIPKGSILLPNNWHFTHDPEVYPDPMVFRPERFLETPTRKSEPDPRNFIFGYGRRICPGRYVADNALFITIAQTLAVFNVTKPVDKTGRVVEPEVKFEPGAISHPVPYRCSIKPRSDTHEQLIKASERYIHGKKVTPRSWKTSSGSTKTGT</sequence>
<evidence type="ECO:0000313" key="10">
    <source>
        <dbReference type="EMBL" id="CAG5182007.1"/>
    </source>
</evidence>
<dbReference type="InterPro" id="IPR036396">
    <property type="entry name" value="Cyt_P450_sf"/>
</dbReference>
<accession>A0A8J2N5U5</accession>
<dbReference type="Pfam" id="PF00067">
    <property type="entry name" value="p450"/>
    <property type="match status" value="1"/>
</dbReference>
<dbReference type="GO" id="GO:0020037">
    <property type="term" value="F:heme binding"/>
    <property type="evidence" value="ECO:0007669"/>
    <property type="project" value="InterPro"/>
</dbReference>
<dbReference type="GO" id="GO:0016705">
    <property type="term" value="F:oxidoreductase activity, acting on paired donors, with incorporation or reduction of molecular oxygen"/>
    <property type="evidence" value="ECO:0007669"/>
    <property type="project" value="InterPro"/>
</dbReference>
<evidence type="ECO:0000256" key="5">
    <source>
        <dbReference type="ARBA" id="ARBA00023002"/>
    </source>
</evidence>
<dbReference type="Proteomes" id="UP000676310">
    <property type="component" value="Unassembled WGS sequence"/>
</dbReference>
<comment type="cofactor">
    <cofactor evidence="1 8">
        <name>heme</name>
        <dbReference type="ChEBI" id="CHEBI:30413"/>
    </cofactor>
</comment>
<dbReference type="InterPro" id="IPR017972">
    <property type="entry name" value="Cyt_P450_CS"/>
</dbReference>
<evidence type="ECO:0008006" key="12">
    <source>
        <dbReference type="Google" id="ProtNLM"/>
    </source>
</evidence>
<evidence type="ECO:0000313" key="11">
    <source>
        <dbReference type="Proteomes" id="UP000676310"/>
    </source>
</evidence>
<keyword evidence="3 8" id="KW-0349">Heme</keyword>
<dbReference type="AlphaFoldDB" id="A0A8J2N5U5"/>
<dbReference type="CDD" id="cd11065">
    <property type="entry name" value="CYP64-like"/>
    <property type="match status" value="1"/>
</dbReference>
<dbReference type="GO" id="GO:0005506">
    <property type="term" value="F:iron ion binding"/>
    <property type="evidence" value="ECO:0007669"/>
    <property type="project" value="InterPro"/>
</dbReference>
<evidence type="ECO:0000256" key="7">
    <source>
        <dbReference type="ARBA" id="ARBA00023033"/>
    </source>
</evidence>
<dbReference type="PANTHER" id="PTHR46300:SF7">
    <property type="entry name" value="P450, PUTATIVE (EUROFUNG)-RELATED"/>
    <property type="match status" value="1"/>
</dbReference>
<keyword evidence="5 9" id="KW-0560">Oxidoreductase</keyword>
<evidence type="ECO:0000256" key="3">
    <source>
        <dbReference type="ARBA" id="ARBA00022617"/>
    </source>
</evidence>
<keyword evidence="11" id="KW-1185">Reference proteome</keyword>
<comment type="similarity">
    <text evidence="2 9">Belongs to the cytochrome P450 family.</text>
</comment>
<gene>
    <name evidence="10" type="ORF">ALTATR162_LOCUS9945</name>
</gene>
<proteinExistence type="inferred from homology"/>
<dbReference type="PANTHER" id="PTHR46300">
    <property type="entry name" value="P450, PUTATIVE (EUROFUNG)-RELATED-RELATED"/>
    <property type="match status" value="1"/>
</dbReference>
<dbReference type="InterPro" id="IPR050364">
    <property type="entry name" value="Cytochrome_P450_fung"/>
</dbReference>
<evidence type="ECO:0000256" key="1">
    <source>
        <dbReference type="ARBA" id="ARBA00001971"/>
    </source>
</evidence>
<evidence type="ECO:0000256" key="2">
    <source>
        <dbReference type="ARBA" id="ARBA00010617"/>
    </source>
</evidence>
<dbReference type="RefSeq" id="XP_043173516.1">
    <property type="nucleotide sequence ID" value="XM_043317581.1"/>
</dbReference>
<keyword evidence="4 8" id="KW-0479">Metal-binding</keyword>
<dbReference type="OrthoDB" id="2789670at2759"/>
<dbReference type="InterPro" id="IPR002401">
    <property type="entry name" value="Cyt_P450_E_grp-I"/>
</dbReference>
<dbReference type="PRINTS" id="PR00463">
    <property type="entry name" value="EP450I"/>
</dbReference>
<evidence type="ECO:0000256" key="9">
    <source>
        <dbReference type="RuleBase" id="RU000461"/>
    </source>
</evidence>
<dbReference type="Gene3D" id="1.10.630.10">
    <property type="entry name" value="Cytochrome P450"/>
    <property type="match status" value="1"/>
</dbReference>
<evidence type="ECO:0000256" key="4">
    <source>
        <dbReference type="ARBA" id="ARBA00022723"/>
    </source>
</evidence>
<dbReference type="InterPro" id="IPR001128">
    <property type="entry name" value="Cyt_P450"/>
</dbReference>
<keyword evidence="7 9" id="KW-0503">Monooxygenase</keyword>
<reference evidence="10" key="1">
    <citation type="submission" date="2021-05" db="EMBL/GenBank/DDBJ databases">
        <authorList>
            <person name="Stam R."/>
        </authorList>
    </citation>
    <scope>NUCLEOTIDE SEQUENCE</scope>
    <source>
        <strain evidence="10">CS162</strain>
    </source>
</reference>
<feature type="binding site" description="axial binding residue" evidence="8">
    <location>
        <position position="428"/>
    </location>
    <ligand>
        <name>heme</name>
        <dbReference type="ChEBI" id="CHEBI:30413"/>
    </ligand>
    <ligandPart>
        <name>Fe</name>
        <dbReference type="ChEBI" id="CHEBI:18248"/>
    </ligandPart>
</feature>
<evidence type="ECO:0000256" key="6">
    <source>
        <dbReference type="ARBA" id="ARBA00023004"/>
    </source>
</evidence>
<dbReference type="GeneID" id="67022222"/>
<name>A0A8J2N5U5_9PLEO</name>
<dbReference type="GO" id="GO:0004497">
    <property type="term" value="F:monooxygenase activity"/>
    <property type="evidence" value="ECO:0007669"/>
    <property type="project" value="UniProtKB-KW"/>
</dbReference>
<dbReference type="PROSITE" id="PS00086">
    <property type="entry name" value="CYTOCHROME_P450"/>
    <property type="match status" value="1"/>
</dbReference>
<comment type="caution">
    <text evidence="10">The sequence shown here is derived from an EMBL/GenBank/DDBJ whole genome shotgun (WGS) entry which is preliminary data.</text>
</comment>
<dbReference type="SUPFAM" id="SSF48264">
    <property type="entry name" value="Cytochrome P450"/>
    <property type="match status" value="1"/>
</dbReference>
<dbReference type="EMBL" id="CAJRGZ010000027">
    <property type="protein sequence ID" value="CAG5182007.1"/>
    <property type="molecule type" value="Genomic_DNA"/>
</dbReference>
<protein>
    <recommendedName>
        <fullName evidence="12">O-methylsterigmatocystin oxidoreductase</fullName>
    </recommendedName>
</protein>